<dbReference type="KEGG" id="mng:MNEG_0984"/>
<evidence type="ECO:0000313" key="4">
    <source>
        <dbReference type="Proteomes" id="UP000054498"/>
    </source>
</evidence>
<feature type="region of interest" description="Disordered" evidence="1">
    <location>
        <begin position="1"/>
        <end position="87"/>
    </location>
</feature>
<accession>A0A0D2LKP7</accession>
<proteinExistence type="predicted"/>
<dbReference type="OrthoDB" id="550780at2759"/>
<keyword evidence="4" id="KW-1185">Reference proteome</keyword>
<dbReference type="PANTHER" id="PTHR14523">
    <property type="entry name" value="UNCHARACTERIZED PROTEIN C17ORF53 HOMOLOG"/>
    <property type="match status" value="1"/>
</dbReference>
<evidence type="ECO:0000256" key="1">
    <source>
        <dbReference type="SAM" id="MobiDB-lite"/>
    </source>
</evidence>
<dbReference type="RefSeq" id="XP_013905993.1">
    <property type="nucleotide sequence ID" value="XM_014050539.1"/>
</dbReference>
<dbReference type="Proteomes" id="UP000054498">
    <property type="component" value="Unassembled WGS sequence"/>
</dbReference>
<protein>
    <recommendedName>
        <fullName evidence="2">Homologous recombination OB-fold protein OB-fold domain-containing protein</fullName>
    </recommendedName>
</protein>
<dbReference type="PANTHER" id="PTHR14523:SF1">
    <property type="entry name" value="HOMOLOGOUS RECOMBINATION OB-FOLD PROTEIN"/>
    <property type="match status" value="1"/>
</dbReference>
<gene>
    <name evidence="3" type="ORF">MNEG_0984</name>
</gene>
<reference evidence="3 4" key="1">
    <citation type="journal article" date="2013" name="BMC Genomics">
        <title>Reconstruction of the lipid metabolism for the microalga Monoraphidium neglectum from its genome sequence reveals characteristics suitable for biofuel production.</title>
        <authorList>
            <person name="Bogen C."/>
            <person name="Al-Dilaimi A."/>
            <person name="Albersmeier A."/>
            <person name="Wichmann J."/>
            <person name="Grundmann M."/>
            <person name="Rupp O."/>
            <person name="Lauersen K.J."/>
            <person name="Blifernez-Klassen O."/>
            <person name="Kalinowski J."/>
            <person name="Goesmann A."/>
            <person name="Mussgnug J.H."/>
            <person name="Kruse O."/>
        </authorList>
    </citation>
    <scope>NUCLEOTIDE SEQUENCE [LARGE SCALE GENOMIC DNA]</scope>
    <source>
        <strain evidence="3 4">SAG 48.87</strain>
    </source>
</reference>
<dbReference type="GO" id="GO:0000725">
    <property type="term" value="P:recombinational repair"/>
    <property type="evidence" value="ECO:0007669"/>
    <property type="project" value="InterPro"/>
</dbReference>
<dbReference type="STRING" id="145388.A0A0D2LKP7"/>
<evidence type="ECO:0000313" key="3">
    <source>
        <dbReference type="EMBL" id="KIZ06974.1"/>
    </source>
</evidence>
<dbReference type="AlphaFoldDB" id="A0A0D2LKP7"/>
<dbReference type="EMBL" id="KK100310">
    <property type="protein sequence ID" value="KIZ06974.1"/>
    <property type="molecule type" value="Genomic_DNA"/>
</dbReference>
<evidence type="ECO:0000259" key="2">
    <source>
        <dbReference type="Pfam" id="PF15072"/>
    </source>
</evidence>
<feature type="domain" description="Homologous recombination OB-fold protein OB-fold" evidence="2">
    <location>
        <begin position="138"/>
        <end position="217"/>
    </location>
</feature>
<feature type="compositionally biased region" description="Low complexity" evidence="1">
    <location>
        <begin position="28"/>
        <end position="50"/>
    </location>
</feature>
<dbReference type="GeneID" id="25727102"/>
<dbReference type="InterPro" id="IPR058570">
    <property type="entry name" value="HROB_OB"/>
</dbReference>
<dbReference type="Pfam" id="PF15072">
    <property type="entry name" value="HROB"/>
    <property type="match status" value="1"/>
</dbReference>
<sequence>MGPPPSRQPHGAQQQRAAPATQVPWSPSPQQQQQQQQQAGPAFGQSGSSARSPTGKLQALQAAGRLESATPEALGLSSGGRDEDVQAGDSRRDALFVSATWRAGLAFVGGEGAGIMSTAPGGSSLTSVKAARGSGPCKLGRMLVMVVDLKSSGGRGAFAKVKDPSGSIGAAVHHTLTEREPALSPGAALLLADVPVFTPVPGLTFLCLVPDNVIQVRWPLVG</sequence>
<organism evidence="3 4">
    <name type="scientific">Monoraphidium neglectum</name>
    <dbReference type="NCBI Taxonomy" id="145388"/>
    <lineage>
        <taxon>Eukaryota</taxon>
        <taxon>Viridiplantae</taxon>
        <taxon>Chlorophyta</taxon>
        <taxon>core chlorophytes</taxon>
        <taxon>Chlorophyceae</taxon>
        <taxon>CS clade</taxon>
        <taxon>Sphaeropleales</taxon>
        <taxon>Selenastraceae</taxon>
        <taxon>Monoraphidium</taxon>
    </lineage>
</organism>
<name>A0A0D2LKP7_9CHLO</name>
<dbReference type="InterPro" id="IPR028045">
    <property type="entry name" value="HROB"/>
</dbReference>